<evidence type="ECO:0000313" key="1">
    <source>
        <dbReference type="EMBL" id="KAK1502263.1"/>
    </source>
</evidence>
<name>A0AAI9YEF3_9PEZI</name>
<dbReference type="RefSeq" id="XP_060304186.1">
    <property type="nucleotide sequence ID" value="XM_060465257.1"/>
</dbReference>
<gene>
    <name evidence="1" type="ORF">CCOS01_17123</name>
</gene>
<comment type="caution">
    <text evidence="1">The sequence shown here is derived from an EMBL/GenBank/DDBJ whole genome shotgun (WGS) entry which is preliminary data.</text>
</comment>
<keyword evidence="2" id="KW-1185">Reference proteome</keyword>
<organism evidence="1 2">
    <name type="scientific">Colletotrichum costaricense</name>
    <dbReference type="NCBI Taxonomy" id="1209916"/>
    <lineage>
        <taxon>Eukaryota</taxon>
        <taxon>Fungi</taxon>
        <taxon>Dikarya</taxon>
        <taxon>Ascomycota</taxon>
        <taxon>Pezizomycotina</taxon>
        <taxon>Sordariomycetes</taxon>
        <taxon>Hypocreomycetidae</taxon>
        <taxon>Glomerellales</taxon>
        <taxon>Glomerellaceae</taxon>
        <taxon>Colletotrichum</taxon>
        <taxon>Colletotrichum acutatum species complex</taxon>
    </lineage>
</organism>
<dbReference type="EMBL" id="MOOE01000058">
    <property type="protein sequence ID" value="KAK1502263.1"/>
    <property type="molecule type" value="Genomic_DNA"/>
</dbReference>
<dbReference type="AlphaFoldDB" id="A0AAI9YEF3"/>
<reference evidence="1 2" key="1">
    <citation type="submission" date="2016-10" db="EMBL/GenBank/DDBJ databases">
        <title>The genome sequence of Colletotrichum fioriniae PJ7.</title>
        <authorList>
            <person name="Baroncelli R."/>
        </authorList>
    </citation>
    <scope>NUCLEOTIDE SEQUENCE [LARGE SCALE GENOMIC DNA]</scope>
    <source>
        <strain evidence="1 2">IMI 309622</strain>
    </source>
</reference>
<dbReference type="Proteomes" id="UP001240678">
    <property type="component" value="Unassembled WGS sequence"/>
</dbReference>
<accession>A0AAI9YEF3</accession>
<evidence type="ECO:0000313" key="2">
    <source>
        <dbReference type="Proteomes" id="UP001240678"/>
    </source>
</evidence>
<protein>
    <submittedName>
        <fullName evidence="1">Uncharacterized protein</fullName>
    </submittedName>
</protein>
<sequence>MAVAVGSQTKMWGWGGSRQCERQRVIKSYSKVSITGFSSSHFPHGNHDGVYTVRKTLGIACVDQIQEDELCCKEEAIYDQYCISRDHYLSLYLQSRIRSSDY</sequence>
<proteinExistence type="predicted"/>
<dbReference type="GeneID" id="85348804"/>